<evidence type="ECO:0000313" key="1">
    <source>
        <dbReference type="EMBL" id="KAF5814003.1"/>
    </source>
</evidence>
<evidence type="ECO:0000313" key="2">
    <source>
        <dbReference type="Proteomes" id="UP000215914"/>
    </source>
</evidence>
<protein>
    <submittedName>
        <fullName evidence="1">Uncharacterized protein</fullName>
    </submittedName>
</protein>
<proteinExistence type="predicted"/>
<dbReference type="Gramene" id="mRNA:HanXRQr2_Chr03g0105521">
    <property type="protein sequence ID" value="mRNA:HanXRQr2_Chr03g0105521"/>
    <property type="gene ID" value="HanXRQr2_Chr03g0105521"/>
</dbReference>
<dbReference type="AlphaFoldDB" id="A0A9K3JEI2"/>
<keyword evidence="2" id="KW-1185">Reference proteome</keyword>
<reference evidence="1" key="1">
    <citation type="journal article" date="2017" name="Nature">
        <title>The sunflower genome provides insights into oil metabolism, flowering and Asterid evolution.</title>
        <authorList>
            <person name="Badouin H."/>
            <person name="Gouzy J."/>
            <person name="Grassa C.J."/>
            <person name="Murat F."/>
            <person name="Staton S.E."/>
            <person name="Cottret L."/>
            <person name="Lelandais-Briere C."/>
            <person name="Owens G.L."/>
            <person name="Carrere S."/>
            <person name="Mayjonade B."/>
            <person name="Legrand L."/>
            <person name="Gill N."/>
            <person name="Kane N.C."/>
            <person name="Bowers J.E."/>
            <person name="Hubner S."/>
            <person name="Bellec A."/>
            <person name="Berard A."/>
            <person name="Berges H."/>
            <person name="Blanchet N."/>
            <person name="Boniface M.C."/>
            <person name="Brunel D."/>
            <person name="Catrice O."/>
            <person name="Chaidir N."/>
            <person name="Claudel C."/>
            <person name="Donnadieu C."/>
            <person name="Faraut T."/>
            <person name="Fievet G."/>
            <person name="Helmstetter N."/>
            <person name="King M."/>
            <person name="Knapp S.J."/>
            <person name="Lai Z."/>
            <person name="Le Paslier M.C."/>
            <person name="Lippi Y."/>
            <person name="Lorenzon L."/>
            <person name="Mandel J.R."/>
            <person name="Marage G."/>
            <person name="Marchand G."/>
            <person name="Marquand E."/>
            <person name="Bret-Mestries E."/>
            <person name="Morien E."/>
            <person name="Nambeesan S."/>
            <person name="Nguyen T."/>
            <person name="Pegot-Espagnet P."/>
            <person name="Pouilly N."/>
            <person name="Raftis F."/>
            <person name="Sallet E."/>
            <person name="Schiex T."/>
            <person name="Thomas J."/>
            <person name="Vandecasteele C."/>
            <person name="Vares D."/>
            <person name="Vear F."/>
            <person name="Vautrin S."/>
            <person name="Crespi M."/>
            <person name="Mangin B."/>
            <person name="Burke J.M."/>
            <person name="Salse J."/>
            <person name="Munos S."/>
            <person name="Vincourt P."/>
            <person name="Rieseberg L.H."/>
            <person name="Langlade N.B."/>
        </authorList>
    </citation>
    <scope>NUCLEOTIDE SEQUENCE</scope>
    <source>
        <tissue evidence="1">Leaves</tissue>
    </source>
</reference>
<comment type="caution">
    <text evidence="1">The sequence shown here is derived from an EMBL/GenBank/DDBJ whole genome shotgun (WGS) entry which is preliminary data.</text>
</comment>
<sequence length="113" mass="12676">MKPLYISTSFNFKCRFDAIYKKYDKYDVKKQRDLIISGDDAFVRLYATVHIETTLQVKGLASEKFAARNDLVQALPDRIQTIPDGGVIAPKQTGGWAVSASRTNNIKFDSGDL</sequence>
<gene>
    <name evidence="1" type="ORF">HanXRQr2_Chr03g0105521</name>
</gene>
<organism evidence="1 2">
    <name type="scientific">Helianthus annuus</name>
    <name type="common">Common sunflower</name>
    <dbReference type="NCBI Taxonomy" id="4232"/>
    <lineage>
        <taxon>Eukaryota</taxon>
        <taxon>Viridiplantae</taxon>
        <taxon>Streptophyta</taxon>
        <taxon>Embryophyta</taxon>
        <taxon>Tracheophyta</taxon>
        <taxon>Spermatophyta</taxon>
        <taxon>Magnoliopsida</taxon>
        <taxon>eudicotyledons</taxon>
        <taxon>Gunneridae</taxon>
        <taxon>Pentapetalae</taxon>
        <taxon>asterids</taxon>
        <taxon>campanulids</taxon>
        <taxon>Asterales</taxon>
        <taxon>Asteraceae</taxon>
        <taxon>Asteroideae</taxon>
        <taxon>Heliantheae alliance</taxon>
        <taxon>Heliantheae</taxon>
        <taxon>Helianthus</taxon>
    </lineage>
</organism>
<dbReference type="EMBL" id="MNCJ02000318">
    <property type="protein sequence ID" value="KAF5814003.1"/>
    <property type="molecule type" value="Genomic_DNA"/>
</dbReference>
<dbReference type="Proteomes" id="UP000215914">
    <property type="component" value="Unassembled WGS sequence"/>
</dbReference>
<reference evidence="1" key="2">
    <citation type="submission" date="2020-06" db="EMBL/GenBank/DDBJ databases">
        <title>Helianthus annuus Genome sequencing and assembly Release 2.</title>
        <authorList>
            <person name="Gouzy J."/>
            <person name="Langlade N."/>
            <person name="Munos S."/>
        </authorList>
    </citation>
    <scope>NUCLEOTIDE SEQUENCE</scope>
    <source>
        <tissue evidence="1">Leaves</tissue>
    </source>
</reference>
<accession>A0A9K3JEI2</accession>
<name>A0A9K3JEI2_HELAN</name>